<dbReference type="Gene3D" id="3.30.70.580">
    <property type="entry name" value="Pseudouridine synthase I, catalytic domain, N-terminal subdomain"/>
    <property type="match status" value="1"/>
</dbReference>
<feature type="binding site" evidence="5">
    <location>
        <position position="82"/>
    </location>
    <ligand>
        <name>substrate</name>
    </ligand>
</feature>
<dbReference type="STRING" id="64791.A0A151WME1"/>
<sequence>MPKSLIVPSLCLSSRTDAGVHALGNTAHVELENKYNTVYNSSDIKKYVNRYFSKCGHIIRLLECIPVTKDFHVRSSCKSRTYLYRFMIPKICEEQRVSLSEMIHTYHIRSYNFDIDRVRRGTQLFMGTKDFTTFSTKTRTDRKIHYVRALHAFTLEEAQPLMPFDPLSKNFTYFHFTCKAKGFLYNQVRRMVGALIALGLGKITEKDITVMLQVPSHHNWNSRITSAPPNGLHLLNVEYDLDELRRCTILQEEEQEETPQSEELQWEEQKQGVQLKK</sequence>
<organism evidence="9 10">
    <name type="scientific">Mycetomoellerius zeteki</name>
    <dbReference type="NCBI Taxonomy" id="64791"/>
    <lineage>
        <taxon>Eukaryota</taxon>
        <taxon>Metazoa</taxon>
        <taxon>Ecdysozoa</taxon>
        <taxon>Arthropoda</taxon>
        <taxon>Hexapoda</taxon>
        <taxon>Insecta</taxon>
        <taxon>Pterygota</taxon>
        <taxon>Neoptera</taxon>
        <taxon>Endopterygota</taxon>
        <taxon>Hymenoptera</taxon>
        <taxon>Apocrita</taxon>
        <taxon>Aculeata</taxon>
        <taxon>Formicoidea</taxon>
        <taxon>Formicidae</taxon>
        <taxon>Myrmicinae</taxon>
        <taxon>Mycetomoellerius</taxon>
    </lineage>
</organism>
<reference evidence="9 10" key="1">
    <citation type="submission" date="2015-09" db="EMBL/GenBank/DDBJ databases">
        <title>Trachymyrmex zeteki WGS genome.</title>
        <authorList>
            <person name="Nygaard S."/>
            <person name="Hu H."/>
            <person name="Boomsma J."/>
            <person name="Zhang G."/>
        </authorList>
    </citation>
    <scope>NUCLEOTIDE SEQUENCE [LARGE SCALE GENOMIC DNA]</scope>
    <source>
        <strain evidence="9">Tzet28-1</strain>
        <tissue evidence="9">Whole body</tissue>
    </source>
</reference>
<dbReference type="EC" id="5.4.99.12" evidence="6"/>
<evidence type="ECO:0000256" key="1">
    <source>
        <dbReference type="ARBA" id="ARBA00009375"/>
    </source>
</evidence>
<dbReference type="AlphaFoldDB" id="A0A151WME1"/>
<name>A0A151WME1_9HYME</name>
<comment type="similarity">
    <text evidence="1 6">Belongs to the tRNA pseudouridine synthase TruA family.</text>
</comment>
<keyword evidence="2 6" id="KW-0819">tRNA processing</keyword>
<dbReference type="PANTHER" id="PTHR11142">
    <property type="entry name" value="PSEUDOURIDYLATE SYNTHASE"/>
    <property type="match status" value="1"/>
</dbReference>
<accession>A0A151WME1</accession>
<proteinExistence type="inferred from homology"/>
<dbReference type="OrthoDB" id="271910at2759"/>
<gene>
    <name evidence="9" type="ORF">ALC60_12033</name>
</gene>
<keyword evidence="10" id="KW-1185">Reference proteome</keyword>
<evidence type="ECO:0000256" key="2">
    <source>
        <dbReference type="ARBA" id="ARBA00022694"/>
    </source>
</evidence>
<feature type="domain" description="Pseudouridine synthase I TruA alpha/beta" evidence="8">
    <location>
        <begin position="123"/>
        <end position="240"/>
    </location>
</feature>
<comment type="catalytic activity">
    <reaction evidence="6">
        <text>uridine(38/39/40) in tRNA = pseudouridine(38/39/40) in tRNA</text>
        <dbReference type="Rhea" id="RHEA:22376"/>
        <dbReference type="Rhea" id="RHEA-COMP:10085"/>
        <dbReference type="Rhea" id="RHEA-COMP:10087"/>
        <dbReference type="ChEBI" id="CHEBI:65314"/>
        <dbReference type="ChEBI" id="CHEBI:65315"/>
        <dbReference type="EC" id="5.4.99.12"/>
    </reaction>
</comment>
<evidence type="ECO:0000256" key="5">
    <source>
        <dbReference type="PIRSR" id="PIRSR001430-2"/>
    </source>
</evidence>
<feature type="compositionally biased region" description="Acidic residues" evidence="7">
    <location>
        <begin position="253"/>
        <end position="266"/>
    </location>
</feature>
<dbReference type="Pfam" id="PF01416">
    <property type="entry name" value="PseudoU_synth_1"/>
    <property type="match status" value="1"/>
</dbReference>
<dbReference type="Proteomes" id="UP000075809">
    <property type="component" value="Unassembled WGS sequence"/>
</dbReference>
<dbReference type="GO" id="GO:0031119">
    <property type="term" value="P:tRNA pseudouridine synthesis"/>
    <property type="evidence" value="ECO:0007669"/>
    <property type="project" value="TreeGrafter"/>
</dbReference>
<evidence type="ECO:0000256" key="4">
    <source>
        <dbReference type="PIRSR" id="PIRSR001430-1"/>
    </source>
</evidence>
<evidence type="ECO:0000259" key="8">
    <source>
        <dbReference type="Pfam" id="PF01416"/>
    </source>
</evidence>
<protein>
    <recommendedName>
        <fullName evidence="6">tRNA pseudouridine synthase</fullName>
        <ecNumber evidence="6">5.4.99.12</ecNumber>
    </recommendedName>
</protein>
<dbReference type="EMBL" id="KQ982944">
    <property type="protein sequence ID" value="KYQ48977.1"/>
    <property type="molecule type" value="Genomic_DNA"/>
</dbReference>
<dbReference type="GO" id="GO:0160147">
    <property type="term" value="F:tRNA pseudouridine(38-40) synthase activity"/>
    <property type="evidence" value="ECO:0007669"/>
    <property type="project" value="UniProtKB-EC"/>
</dbReference>
<dbReference type="SUPFAM" id="SSF55120">
    <property type="entry name" value="Pseudouridine synthase"/>
    <property type="match status" value="1"/>
</dbReference>
<dbReference type="PANTHER" id="PTHR11142:SF0">
    <property type="entry name" value="TRNA PSEUDOURIDINE SYNTHASE-LIKE 1"/>
    <property type="match status" value="1"/>
</dbReference>
<feature type="region of interest" description="Disordered" evidence="7">
    <location>
        <begin position="253"/>
        <end position="277"/>
    </location>
</feature>
<evidence type="ECO:0000313" key="9">
    <source>
        <dbReference type="EMBL" id="KYQ48977.1"/>
    </source>
</evidence>
<evidence type="ECO:0000313" key="10">
    <source>
        <dbReference type="Proteomes" id="UP000075809"/>
    </source>
</evidence>
<dbReference type="InterPro" id="IPR020097">
    <property type="entry name" value="PsdUridine_synth_TruA_a/b_dom"/>
</dbReference>
<keyword evidence="3 6" id="KW-0413">Isomerase</keyword>
<dbReference type="InterPro" id="IPR020094">
    <property type="entry name" value="TruA/RsuA/RluB/E/F_N"/>
</dbReference>
<feature type="active site" description="Nucleophile" evidence="4">
    <location>
        <position position="17"/>
    </location>
</feature>
<dbReference type="GO" id="GO:0003723">
    <property type="term" value="F:RNA binding"/>
    <property type="evidence" value="ECO:0007669"/>
    <property type="project" value="InterPro"/>
</dbReference>
<evidence type="ECO:0000256" key="3">
    <source>
        <dbReference type="ARBA" id="ARBA00023235"/>
    </source>
</evidence>
<dbReference type="InterPro" id="IPR020103">
    <property type="entry name" value="PsdUridine_synth_cat_dom_sf"/>
</dbReference>
<dbReference type="InterPro" id="IPR020095">
    <property type="entry name" value="PsdUridine_synth_TruA_C"/>
</dbReference>
<evidence type="ECO:0000256" key="7">
    <source>
        <dbReference type="SAM" id="MobiDB-lite"/>
    </source>
</evidence>
<dbReference type="PIRSF" id="PIRSF001430">
    <property type="entry name" value="tRNA_psdUrid_synth"/>
    <property type="match status" value="1"/>
</dbReference>
<evidence type="ECO:0000256" key="6">
    <source>
        <dbReference type="RuleBase" id="RU003792"/>
    </source>
</evidence>
<dbReference type="Gene3D" id="3.30.70.660">
    <property type="entry name" value="Pseudouridine synthase I, catalytic domain, C-terminal subdomain"/>
    <property type="match status" value="1"/>
</dbReference>
<dbReference type="InterPro" id="IPR001406">
    <property type="entry name" value="PsdUridine_synth_TruA"/>
</dbReference>